<evidence type="ECO:0000256" key="8">
    <source>
        <dbReference type="ARBA" id="ARBA00022692"/>
    </source>
</evidence>
<feature type="transmembrane region" description="Helical" evidence="17">
    <location>
        <begin position="89"/>
        <end position="107"/>
    </location>
</feature>
<keyword evidence="13" id="KW-1208">Phospholipid metabolism</keyword>
<evidence type="ECO:0000256" key="17">
    <source>
        <dbReference type="SAM" id="Phobius"/>
    </source>
</evidence>
<dbReference type="Gene3D" id="1.20.120.1760">
    <property type="match status" value="1"/>
</dbReference>
<accession>A0ABW0JNQ0</accession>
<dbReference type="EC" id="2.7.8.5" evidence="4 15"/>
<evidence type="ECO:0000256" key="11">
    <source>
        <dbReference type="ARBA" id="ARBA00023136"/>
    </source>
</evidence>
<sequence length="203" mass="22258">MRINLPTWLTLFRVALLPVMVVAFYLPFPGHNITAAIVFVLAAFTDWLDGYLARRMNLTSAFGAFLDPVADKLMVAVTLFLLVESHRGGWPGILMAVTAAVIVGREISVSALREWMAEIGMRATVKVAFVGKLKTVMQMVALVVLIVQHEKAAEALRLYHIGEALLVIAGVLTIWSGLYYLRAAWPILRGDASMQPPDGSHDA</sequence>
<dbReference type="NCBIfam" id="TIGR00560">
    <property type="entry name" value="pgsA"/>
    <property type="match status" value="1"/>
</dbReference>
<name>A0ABW0JNQ0_9GAMM</name>
<comment type="caution">
    <text evidence="18">The sequence shown here is derived from an EMBL/GenBank/DDBJ whole genome shotgun (WGS) entry which is preliminary data.</text>
</comment>
<evidence type="ECO:0000256" key="15">
    <source>
        <dbReference type="NCBIfam" id="TIGR00560"/>
    </source>
</evidence>
<comment type="subcellular location">
    <subcellularLocation>
        <location evidence="1">Membrane</location>
        <topology evidence="1">Multi-pass membrane protein</topology>
    </subcellularLocation>
</comment>
<dbReference type="InterPro" id="IPR004570">
    <property type="entry name" value="Phosphatidylglycerol_P_synth"/>
</dbReference>
<evidence type="ECO:0000256" key="1">
    <source>
        <dbReference type="ARBA" id="ARBA00004141"/>
    </source>
</evidence>
<organism evidence="18 19">
    <name type="scientific">Rhodanobacter umsongensis</name>
    <dbReference type="NCBI Taxonomy" id="633153"/>
    <lineage>
        <taxon>Bacteria</taxon>
        <taxon>Pseudomonadati</taxon>
        <taxon>Pseudomonadota</taxon>
        <taxon>Gammaproteobacteria</taxon>
        <taxon>Lysobacterales</taxon>
        <taxon>Rhodanobacteraceae</taxon>
        <taxon>Rhodanobacter</taxon>
    </lineage>
</organism>
<evidence type="ECO:0000256" key="10">
    <source>
        <dbReference type="ARBA" id="ARBA00023098"/>
    </source>
</evidence>
<comment type="pathway">
    <text evidence="2">Phospholipid metabolism; phosphatidylglycerol biosynthesis; phosphatidylglycerol from CDP-diacylglycerol: step 1/2.</text>
</comment>
<evidence type="ECO:0000256" key="5">
    <source>
        <dbReference type="ARBA" id="ARBA00014944"/>
    </source>
</evidence>
<feature type="transmembrane region" description="Helical" evidence="17">
    <location>
        <begin position="127"/>
        <end position="147"/>
    </location>
</feature>
<evidence type="ECO:0000256" key="2">
    <source>
        <dbReference type="ARBA" id="ARBA00005042"/>
    </source>
</evidence>
<keyword evidence="8 17" id="KW-0812">Transmembrane</keyword>
<keyword evidence="11 17" id="KW-0472">Membrane</keyword>
<evidence type="ECO:0000256" key="4">
    <source>
        <dbReference type="ARBA" id="ARBA00013170"/>
    </source>
</evidence>
<feature type="transmembrane region" description="Helical" evidence="17">
    <location>
        <begin position="159"/>
        <end position="181"/>
    </location>
</feature>
<dbReference type="InterPro" id="IPR048254">
    <property type="entry name" value="CDP_ALCOHOL_P_TRANSF_CS"/>
</dbReference>
<dbReference type="GO" id="GO:0008444">
    <property type="term" value="F:CDP-diacylglycerol-glycerol-3-phosphate 3-phosphatidyltransferase activity"/>
    <property type="evidence" value="ECO:0007669"/>
    <property type="project" value="UniProtKB-EC"/>
</dbReference>
<dbReference type="PIRSF" id="PIRSF000847">
    <property type="entry name" value="Phos_ph_gly_syn"/>
    <property type="match status" value="1"/>
</dbReference>
<reference evidence="19" key="1">
    <citation type="journal article" date="2019" name="Int. J. Syst. Evol. Microbiol.">
        <title>The Global Catalogue of Microorganisms (GCM) 10K type strain sequencing project: providing services to taxonomists for standard genome sequencing and annotation.</title>
        <authorList>
            <consortium name="The Broad Institute Genomics Platform"/>
            <consortium name="The Broad Institute Genome Sequencing Center for Infectious Disease"/>
            <person name="Wu L."/>
            <person name="Ma J."/>
        </authorList>
    </citation>
    <scope>NUCLEOTIDE SEQUENCE [LARGE SCALE GENOMIC DNA]</scope>
    <source>
        <strain evidence="19">JCM 17130</strain>
    </source>
</reference>
<protein>
    <recommendedName>
        <fullName evidence="5 15">CDP-diacylglycerol--glycerol-3-phosphate 3-phosphatidyltransferase</fullName>
        <ecNumber evidence="4 15">2.7.8.5</ecNumber>
    </recommendedName>
</protein>
<evidence type="ECO:0000256" key="7">
    <source>
        <dbReference type="ARBA" id="ARBA00022679"/>
    </source>
</evidence>
<comment type="similarity">
    <text evidence="3 16">Belongs to the CDP-alcohol phosphatidyltransferase class-I family.</text>
</comment>
<keyword evidence="7 16" id="KW-0808">Transferase</keyword>
<keyword evidence="12" id="KW-0594">Phospholipid biosynthesis</keyword>
<dbReference type="InterPro" id="IPR050324">
    <property type="entry name" value="CDP-alcohol_PTase-I"/>
</dbReference>
<evidence type="ECO:0000256" key="13">
    <source>
        <dbReference type="ARBA" id="ARBA00023264"/>
    </source>
</evidence>
<dbReference type="InterPro" id="IPR043130">
    <property type="entry name" value="CDP-OH_PTrfase_TM_dom"/>
</dbReference>
<evidence type="ECO:0000256" key="12">
    <source>
        <dbReference type="ARBA" id="ARBA00023209"/>
    </source>
</evidence>
<keyword evidence="6" id="KW-0444">Lipid biosynthesis</keyword>
<dbReference type="PANTHER" id="PTHR14269">
    <property type="entry name" value="CDP-DIACYLGLYCEROL--GLYCEROL-3-PHOSPHATE 3-PHOSPHATIDYLTRANSFERASE-RELATED"/>
    <property type="match status" value="1"/>
</dbReference>
<keyword evidence="19" id="KW-1185">Reference proteome</keyword>
<evidence type="ECO:0000256" key="6">
    <source>
        <dbReference type="ARBA" id="ARBA00022516"/>
    </source>
</evidence>
<keyword evidence="10" id="KW-0443">Lipid metabolism</keyword>
<keyword evidence="9 17" id="KW-1133">Transmembrane helix</keyword>
<dbReference type="Proteomes" id="UP001596013">
    <property type="component" value="Unassembled WGS sequence"/>
</dbReference>
<dbReference type="EMBL" id="JBHSMK010000009">
    <property type="protein sequence ID" value="MFC5437442.1"/>
    <property type="molecule type" value="Genomic_DNA"/>
</dbReference>
<dbReference type="InterPro" id="IPR000462">
    <property type="entry name" value="CDP-OH_P_trans"/>
</dbReference>
<gene>
    <name evidence="18" type="primary">pgsA</name>
    <name evidence="18" type="ORF">ACFPME_12830</name>
</gene>
<dbReference type="PROSITE" id="PS00379">
    <property type="entry name" value="CDP_ALCOHOL_P_TRANSF"/>
    <property type="match status" value="1"/>
</dbReference>
<evidence type="ECO:0000256" key="3">
    <source>
        <dbReference type="ARBA" id="ARBA00010441"/>
    </source>
</evidence>
<evidence type="ECO:0000256" key="16">
    <source>
        <dbReference type="RuleBase" id="RU003750"/>
    </source>
</evidence>
<dbReference type="Pfam" id="PF01066">
    <property type="entry name" value="CDP-OH_P_transf"/>
    <property type="match status" value="1"/>
</dbReference>
<proteinExistence type="inferred from homology"/>
<comment type="catalytic activity">
    <reaction evidence="14">
        <text>a CDP-1,2-diacyl-sn-glycerol + sn-glycerol 3-phosphate = a 1,2-diacyl-sn-glycero-3-phospho-(1'-sn-glycero-3'-phosphate) + CMP + H(+)</text>
        <dbReference type="Rhea" id="RHEA:12593"/>
        <dbReference type="ChEBI" id="CHEBI:15378"/>
        <dbReference type="ChEBI" id="CHEBI:57597"/>
        <dbReference type="ChEBI" id="CHEBI:58332"/>
        <dbReference type="ChEBI" id="CHEBI:60110"/>
        <dbReference type="ChEBI" id="CHEBI:60377"/>
        <dbReference type="EC" id="2.7.8.5"/>
    </reaction>
</comment>
<evidence type="ECO:0000313" key="19">
    <source>
        <dbReference type="Proteomes" id="UP001596013"/>
    </source>
</evidence>
<dbReference type="RefSeq" id="WP_377305910.1">
    <property type="nucleotide sequence ID" value="NZ_JBHSMK010000009.1"/>
</dbReference>
<evidence type="ECO:0000256" key="14">
    <source>
        <dbReference type="ARBA" id="ARBA00048586"/>
    </source>
</evidence>
<evidence type="ECO:0000256" key="9">
    <source>
        <dbReference type="ARBA" id="ARBA00022989"/>
    </source>
</evidence>
<dbReference type="PANTHER" id="PTHR14269:SF62">
    <property type="entry name" value="CDP-DIACYLGLYCEROL--GLYCEROL-3-PHOSPHATE 3-PHOSPHATIDYLTRANSFERASE 1, CHLOROPLASTIC"/>
    <property type="match status" value="1"/>
</dbReference>
<evidence type="ECO:0000313" key="18">
    <source>
        <dbReference type="EMBL" id="MFC5437442.1"/>
    </source>
</evidence>